<reference evidence="2 3" key="1">
    <citation type="submission" date="2010-12" db="EMBL/GenBank/DDBJ databases">
        <authorList>
            <person name="Muzny D."/>
            <person name="Qin X."/>
            <person name="Deng J."/>
            <person name="Jiang H."/>
            <person name="Liu Y."/>
            <person name="Qu J."/>
            <person name="Song X.-Z."/>
            <person name="Zhang L."/>
            <person name="Thornton R."/>
            <person name="Coyle M."/>
            <person name="Francisco L."/>
            <person name="Jackson L."/>
            <person name="Javaid M."/>
            <person name="Korchina V."/>
            <person name="Kovar C."/>
            <person name="Mata R."/>
            <person name="Mathew T."/>
            <person name="Ngo R."/>
            <person name="Nguyen L."/>
            <person name="Nguyen N."/>
            <person name="Okwuonu G."/>
            <person name="Ongeri F."/>
            <person name="Pham C."/>
            <person name="Simmons D."/>
            <person name="Wilczek-Boney K."/>
            <person name="Hale W."/>
            <person name="Jakkamsetti A."/>
            <person name="Pham P."/>
            <person name="Ruth R."/>
            <person name="San Lucas F."/>
            <person name="Warren J."/>
            <person name="Zhang J."/>
            <person name="Zhao Z."/>
            <person name="Zhou C."/>
            <person name="Zhu D."/>
            <person name="Lee S."/>
            <person name="Bess C."/>
            <person name="Blankenburg K."/>
            <person name="Forbes L."/>
            <person name="Fu Q."/>
            <person name="Gubbala S."/>
            <person name="Hirani K."/>
            <person name="Jayaseelan J.C."/>
            <person name="Lara F."/>
            <person name="Munidasa M."/>
            <person name="Palculict T."/>
            <person name="Patil S."/>
            <person name="Pu L.-L."/>
            <person name="Saada N."/>
            <person name="Tang L."/>
            <person name="Weissenberger G."/>
            <person name="Zhu Y."/>
            <person name="Hemphill L."/>
            <person name="Shang Y."/>
            <person name="Youmans B."/>
            <person name="Ayvaz T."/>
            <person name="Ross M."/>
            <person name="Santibanez J."/>
            <person name="Aqrawi P."/>
            <person name="Gross S."/>
            <person name="Joshi V."/>
            <person name="Fowler G."/>
            <person name="Nazareth L."/>
            <person name="Reid J."/>
            <person name="Worley K."/>
            <person name="Petrosino J."/>
            <person name="Highlander S."/>
            <person name="Gibbs R."/>
        </authorList>
    </citation>
    <scope>NUCLEOTIDE SEQUENCE [LARGE SCALE GENOMIC DNA]</scope>
    <source>
        <strain evidence="2 3">DSM 3986</strain>
    </source>
</reference>
<dbReference type="HOGENOM" id="CLU_645170_0_0_9"/>
<comment type="caution">
    <text evidence="2">The sequence shown here is derived from an EMBL/GenBank/DDBJ whole genome shotgun (WGS) entry which is preliminary data.</text>
</comment>
<dbReference type="GO" id="GO:0016757">
    <property type="term" value="F:glycosyltransferase activity"/>
    <property type="evidence" value="ECO:0007669"/>
    <property type="project" value="InterPro"/>
</dbReference>
<dbReference type="PANTHER" id="PTHR12526:SF628">
    <property type="entry name" value="MANNOSYLGLUCOSYLGLYCERATE SYNTHASE"/>
    <property type="match status" value="1"/>
</dbReference>
<dbReference type="AlphaFoldDB" id="E6LKQ0"/>
<evidence type="ECO:0000313" key="2">
    <source>
        <dbReference type="EMBL" id="EFU77579.1"/>
    </source>
</evidence>
<accession>E6LKQ0</accession>
<dbReference type="eggNOG" id="COG0438">
    <property type="taxonomic scope" value="Bacteria"/>
</dbReference>
<sequence>MRIAFLHNALGKTDGVSLEVDKWREVLRRRGHEVFYIAGNERDDILCIPELSFYHPQTKKEIENATVALRDYKDGKELLEDINKSADIIKTQLFNIINENKIELIIPNNLMSVGYHIAALKAIYEFIEKTGIKTICHNHDFYFEDSGEVEPTCKEIEEILERMAPPDLPNVKNIVINEIAKDALLAKKNICAKVVPNVFDFDMKAWTEDEYNQGFLEDFGIAKNDIVFLQATRVMDRKAIELAIDLIGELNKNKEKFIGKCLYNGKKTDNRSNIILLCAGIVENFGISSSYVDNLKKKALDCNVDIRFIGDRVSHSRGMRDGRKVYSIWDSYVYADFVTYPSIWEGFGNQLIEAVFAKLPIVAFEYPVYVSDLKGKGFDIVSLGDTYKKNNDLVYIDRSILKCACSRVMELLTDKELTVKAVESNYNIAKENFSFKALEGILKGLGL</sequence>
<dbReference type="CDD" id="cd03801">
    <property type="entry name" value="GT4_PimA-like"/>
    <property type="match status" value="1"/>
</dbReference>
<dbReference type="RefSeq" id="WP_008750306.1">
    <property type="nucleotide sequence ID" value="NZ_GL622296.1"/>
</dbReference>
<dbReference type="EMBL" id="AEPW01000010">
    <property type="protein sequence ID" value="EFU77579.1"/>
    <property type="molecule type" value="Genomic_DNA"/>
</dbReference>
<dbReference type="SUPFAM" id="SSF53756">
    <property type="entry name" value="UDP-Glycosyltransferase/glycogen phosphorylase"/>
    <property type="match status" value="1"/>
</dbReference>
<dbReference type="Pfam" id="PF00534">
    <property type="entry name" value="Glycos_transf_1"/>
    <property type="match status" value="1"/>
</dbReference>
<dbReference type="PANTHER" id="PTHR12526">
    <property type="entry name" value="GLYCOSYLTRANSFERASE"/>
    <property type="match status" value="1"/>
</dbReference>
<gene>
    <name evidence="2" type="ORF">HMPREF0381_0535</name>
</gene>
<name>E6LKQ0_9FIRM</name>
<evidence type="ECO:0000259" key="1">
    <source>
        <dbReference type="Pfam" id="PF00534"/>
    </source>
</evidence>
<feature type="domain" description="Glycosyl transferase family 1" evidence="1">
    <location>
        <begin position="218"/>
        <end position="368"/>
    </location>
</feature>
<dbReference type="Proteomes" id="UP000003434">
    <property type="component" value="Unassembled WGS sequence"/>
</dbReference>
<proteinExistence type="predicted"/>
<dbReference type="Gene3D" id="3.40.50.2000">
    <property type="entry name" value="Glycogen Phosphorylase B"/>
    <property type="match status" value="2"/>
</dbReference>
<organism evidence="2 3">
    <name type="scientific">Lachnoanaerobaculum saburreum DSM 3986</name>
    <dbReference type="NCBI Taxonomy" id="887325"/>
    <lineage>
        <taxon>Bacteria</taxon>
        <taxon>Bacillati</taxon>
        <taxon>Bacillota</taxon>
        <taxon>Clostridia</taxon>
        <taxon>Lachnospirales</taxon>
        <taxon>Lachnospiraceae</taxon>
        <taxon>Lachnoanaerobaculum</taxon>
    </lineage>
</organism>
<protein>
    <recommendedName>
        <fullName evidence="1">Glycosyl transferase family 1 domain-containing protein</fullName>
    </recommendedName>
</protein>
<dbReference type="InterPro" id="IPR001296">
    <property type="entry name" value="Glyco_trans_1"/>
</dbReference>
<evidence type="ECO:0000313" key="3">
    <source>
        <dbReference type="Proteomes" id="UP000003434"/>
    </source>
</evidence>